<keyword evidence="1" id="KW-0862">Zinc</keyword>
<keyword evidence="1" id="KW-0863">Zinc-finger</keyword>
<dbReference type="PANTHER" id="PTHR46798:SF5">
    <property type="entry name" value="E3 UBIQUITIN-PROTEIN LIGASE RFI2"/>
    <property type="match status" value="1"/>
</dbReference>
<accession>A0A7J7CEU5</accession>
<feature type="domain" description="RING-type" evidence="3">
    <location>
        <begin position="34"/>
        <end position="79"/>
    </location>
</feature>
<dbReference type="AlphaFoldDB" id="A0A7J7CEU5"/>
<keyword evidence="1" id="KW-0479">Metal-binding</keyword>
<dbReference type="GO" id="GO:0008270">
    <property type="term" value="F:zinc ion binding"/>
    <property type="evidence" value="ECO:0007669"/>
    <property type="project" value="UniProtKB-KW"/>
</dbReference>
<feature type="region of interest" description="Disordered" evidence="2">
    <location>
        <begin position="384"/>
        <end position="414"/>
    </location>
</feature>
<proteinExistence type="predicted"/>
<dbReference type="InterPro" id="IPR044274">
    <property type="entry name" value="RFI2"/>
</dbReference>
<dbReference type="CDD" id="cd16448">
    <property type="entry name" value="RING-H2"/>
    <property type="match status" value="1"/>
</dbReference>
<dbReference type="Proteomes" id="UP000593562">
    <property type="component" value="Unassembled WGS sequence"/>
</dbReference>
<name>A0A7J7CEU5_TRIWF</name>
<evidence type="ECO:0000313" key="4">
    <source>
        <dbReference type="EMBL" id="KAF5732659.1"/>
    </source>
</evidence>
<dbReference type="EMBL" id="JAAARO010000017">
    <property type="protein sequence ID" value="KAF5732659.1"/>
    <property type="molecule type" value="Genomic_DNA"/>
</dbReference>
<evidence type="ECO:0000256" key="2">
    <source>
        <dbReference type="SAM" id="MobiDB-lite"/>
    </source>
</evidence>
<reference evidence="4 5" key="1">
    <citation type="journal article" date="2020" name="Nat. Commun.">
        <title>Genome of Tripterygium wilfordii and identification of cytochrome P450 involved in triptolide biosynthesis.</title>
        <authorList>
            <person name="Tu L."/>
            <person name="Su P."/>
            <person name="Zhang Z."/>
            <person name="Gao L."/>
            <person name="Wang J."/>
            <person name="Hu T."/>
            <person name="Zhou J."/>
            <person name="Zhang Y."/>
            <person name="Zhao Y."/>
            <person name="Liu Y."/>
            <person name="Song Y."/>
            <person name="Tong Y."/>
            <person name="Lu Y."/>
            <person name="Yang J."/>
            <person name="Xu C."/>
            <person name="Jia M."/>
            <person name="Peters R.J."/>
            <person name="Huang L."/>
            <person name="Gao W."/>
        </authorList>
    </citation>
    <scope>NUCLEOTIDE SEQUENCE [LARGE SCALE GENOMIC DNA]</scope>
    <source>
        <strain evidence="5">cv. XIE 37</strain>
        <tissue evidence="4">Leaf</tissue>
    </source>
</reference>
<evidence type="ECO:0000313" key="5">
    <source>
        <dbReference type="Proteomes" id="UP000593562"/>
    </source>
</evidence>
<dbReference type="PANTHER" id="PTHR46798">
    <property type="entry name" value="OS09G0511500 PROTEIN"/>
    <property type="match status" value="1"/>
</dbReference>
<dbReference type="InterPro" id="IPR013083">
    <property type="entry name" value="Znf_RING/FYVE/PHD"/>
</dbReference>
<dbReference type="GO" id="GO:0004842">
    <property type="term" value="F:ubiquitin-protein transferase activity"/>
    <property type="evidence" value="ECO:0007669"/>
    <property type="project" value="InterPro"/>
</dbReference>
<organism evidence="4 5">
    <name type="scientific">Tripterygium wilfordii</name>
    <name type="common">Thunder God vine</name>
    <dbReference type="NCBI Taxonomy" id="458696"/>
    <lineage>
        <taxon>Eukaryota</taxon>
        <taxon>Viridiplantae</taxon>
        <taxon>Streptophyta</taxon>
        <taxon>Embryophyta</taxon>
        <taxon>Tracheophyta</taxon>
        <taxon>Spermatophyta</taxon>
        <taxon>Magnoliopsida</taxon>
        <taxon>eudicotyledons</taxon>
        <taxon>Gunneridae</taxon>
        <taxon>Pentapetalae</taxon>
        <taxon>rosids</taxon>
        <taxon>fabids</taxon>
        <taxon>Celastrales</taxon>
        <taxon>Celastraceae</taxon>
        <taxon>Tripterygium</taxon>
    </lineage>
</organism>
<protein>
    <recommendedName>
        <fullName evidence="3">RING-type domain-containing protein</fullName>
    </recommendedName>
</protein>
<evidence type="ECO:0000256" key="1">
    <source>
        <dbReference type="PROSITE-ProRule" id="PRU00175"/>
    </source>
</evidence>
<evidence type="ECO:0000259" key="3">
    <source>
        <dbReference type="PROSITE" id="PS50089"/>
    </source>
</evidence>
<dbReference type="InParanoid" id="A0A7J7CEU5"/>
<dbReference type="PROSITE" id="PS50089">
    <property type="entry name" value="ZF_RING_2"/>
    <property type="match status" value="1"/>
</dbReference>
<dbReference type="Gene3D" id="3.30.40.10">
    <property type="entry name" value="Zinc/RING finger domain, C3HC4 (zinc finger)"/>
    <property type="match status" value="1"/>
</dbReference>
<dbReference type="SMART" id="SM00184">
    <property type="entry name" value="RING"/>
    <property type="match status" value="1"/>
</dbReference>
<dbReference type="InterPro" id="IPR001841">
    <property type="entry name" value="Znf_RING"/>
</dbReference>
<comment type="caution">
    <text evidence="4">The sequence shown here is derived from an EMBL/GenBank/DDBJ whole genome shotgun (WGS) entry which is preliminary data.</text>
</comment>
<dbReference type="OrthoDB" id="8062037at2759"/>
<dbReference type="Pfam" id="PF13639">
    <property type="entry name" value="zf-RING_2"/>
    <property type="match status" value="1"/>
</dbReference>
<keyword evidence="5" id="KW-1185">Reference proteome</keyword>
<gene>
    <name evidence="4" type="ORF">HS088_TW17G00189</name>
</gene>
<sequence>MADSNETDRGLSLDRLVDDHRDVDRELPSSCISCSICLDSVEDNGVRSTAKLQCGHGFHLDCIGSAFNMKGAMQCPNCRKVERGQWLYATGPVQSLPELSMDNLIAGEDVYDLSYSEMPFRVHWCPLGDLAQLGSSFEEVETPSTMFQNVQGHPPIFADQAAISSVAHSYVTYVAPIPPTSSGPIDTVADSYSSRPWNGASRRSEIFNLLASPALTSQYHGWSSYSTPLPLSGGHSTDADRNPVPPLTLRSSTGGVETVTMPRALTQPFVFHHGSGPRGGSSLATPTIPCHSVGSVQNSESNHVFHPFPYQQQSNHPQGMPSLQGHGHGIRRFDVPRSTTMAVPAPPHHDHNGGFYMVPPSLSAHNPHEAGFLLSNHLSRFPNPSIDRDGGSGPFHHIPGHFSRNRTGSGWPRR</sequence>
<dbReference type="SUPFAM" id="SSF57850">
    <property type="entry name" value="RING/U-box"/>
    <property type="match status" value="1"/>
</dbReference>